<dbReference type="PANTHER" id="PTHR38474:SF2">
    <property type="entry name" value="CHLORAMPHENICOL ACETYLTRANSFERASE"/>
    <property type="match status" value="1"/>
</dbReference>
<dbReference type="EMBL" id="CP064936">
    <property type="protein sequence ID" value="QQA00996.1"/>
    <property type="molecule type" value="Genomic_DNA"/>
</dbReference>
<dbReference type="RefSeq" id="WP_198442606.1">
    <property type="nucleotide sequence ID" value="NZ_CBCSHE010000005.1"/>
</dbReference>
<dbReference type="Proteomes" id="UP000595224">
    <property type="component" value="Chromosome"/>
</dbReference>
<dbReference type="GO" id="GO:0008811">
    <property type="term" value="F:chloramphenicol O-acetyltransferase activity"/>
    <property type="evidence" value="ECO:0007669"/>
    <property type="project" value="InterPro"/>
</dbReference>
<dbReference type="KEGG" id="tper:IWA51_12210"/>
<dbReference type="Pfam" id="PF00302">
    <property type="entry name" value="CAT"/>
    <property type="match status" value="1"/>
</dbReference>
<keyword evidence="2" id="KW-1185">Reference proteome</keyword>
<dbReference type="Gene3D" id="3.30.559.10">
    <property type="entry name" value="Chloramphenicol acetyltransferase-like domain"/>
    <property type="match status" value="1"/>
</dbReference>
<accession>A0A7T3RDB2</accession>
<dbReference type="NCBIfam" id="NF040638">
    <property type="entry name" value="CatA_like_3"/>
    <property type="match status" value="1"/>
</dbReference>
<name>A0A7T3RDB2_9SPIR</name>
<dbReference type="PANTHER" id="PTHR38474">
    <property type="entry name" value="SLR0299 PROTEIN"/>
    <property type="match status" value="1"/>
</dbReference>
<dbReference type="InterPro" id="IPR001707">
    <property type="entry name" value="Cmp_AcTrfase"/>
</dbReference>
<dbReference type="SUPFAM" id="SSF52777">
    <property type="entry name" value="CoA-dependent acyltransferases"/>
    <property type="match status" value="1"/>
</dbReference>
<protein>
    <submittedName>
        <fullName evidence="1">Chloramphenicol acetyltransferase</fullName>
    </submittedName>
</protein>
<reference evidence="1 2" key="1">
    <citation type="submission" date="2020-11" db="EMBL/GenBank/DDBJ databases">
        <title>Treponema Peruensis nv. sp., first commensal Treponema isolated from human feces.</title>
        <authorList>
            <person name="Belkhou C."/>
            <person name="Raes J."/>
        </authorList>
    </citation>
    <scope>NUCLEOTIDE SEQUENCE [LARGE SCALE GENOMIC DNA]</scope>
    <source>
        <strain evidence="1 2">RCC2812</strain>
    </source>
</reference>
<dbReference type="InterPro" id="IPR023213">
    <property type="entry name" value="CAT-like_dom_sf"/>
</dbReference>
<keyword evidence="1" id="KW-0808">Transferase</keyword>
<dbReference type="SMART" id="SM01059">
    <property type="entry name" value="CAT"/>
    <property type="match status" value="1"/>
</dbReference>
<evidence type="ECO:0000313" key="2">
    <source>
        <dbReference type="Proteomes" id="UP000595224"/>
    </source>
</evidence>
<sequence length="235" mass="28288">MKKENTPESESYKKINLETYYRKGSFTNFSEGPKCSLSMTSKIDVTDLFNWSKKCGTKFYINFLYVLSKVLNSRDDYKMEYRWLTKELVCWEKVNPCHYIFFEEKEICTPVYSEYFSDYKKFYDGITKDIQEAKERRTYVNESATHPNWFDASYISWENYDSLNIELPDGYLYFMPIINWGRFKKEYVVDPKTEEPRIRLMMPLTVRMNHAIADGYQVAKVFELVRKECENLTRE</sequence>
<organism evidence="1 2">
    <name type="scientific">Treponema peruense</name>
    <dbReference type="NCBI Taxonomy" id="2787628"/>
    <lineage>
        <taxon>Bacteria</taxon>
        <taxon>Pseudomonadati</taxon>
        <taxon>Spirochaetota</taxon>
        <taxon>Spirochaetia</taxon>
        <taxon>Spirochaetales</taxon>
        <taxon>Treponemataceae</taxon>
        <taxon>Treponema</taxon>
    </lineage>
</organism>
<dbReference type="AlphaFoldDB" id="A0A7T3RDB2"/>
<proteinExistence type="predicted"/>
<evidence type="ECO:0000313" key="1">
    <source>
        <dbReference type="EMBL" id="QQA00996.1"/>
    </source>
</evidence>
<gene>
    <name evidence="1" type="ORF">IWA51_12210</name>
</gene>